<dbReference type="STRING" id="880074.BARVI_11940"/>
<name>W0ER98_9BACT</name>
<accession>W0ER98</accession>
<reference evidence="1 2" key="1">
    <citation type="submission" date="2013-12" db="EMBL/GenBank/DDBJ databases">
        <authorList>
            <consortium name="DOE Joint Genome Institute"/>
            <person name="Eisen J."/>
            <person name="Huntemann M."/>
            <person name="Han J."/>
            <person name="Chen A."/>
            <person name="Kyrpides N."/>
            <person name="Mavromatis K."/>
            <person name="Markowitz V."/>
            <person name="Palaniappan K."/>
            <person name="Ivanova N."/>
            <person name="Schaumberg A."/>
            <person name="Pati A."/>
            <person name="Liolios K."/>
            <person name="Nordberg H.P."/>
            <person name="Cantor M.N."/>
            <person name="Hua S.X."/>
            <person name="Woyke T."/>
        </authorList>
    </citation>
    <scope>NUCLEOTIDE SEQUENCE [LARGE SCALE GENOMIC DNA]</scope>
    <source>
        <strain evidence="2">DSM 18177</strain>
    </source>
</reference>
<evidence type="ECO:0000313" key="1">
    <source>
        <dbReference type="EMBL" id="AHF13330.1"/>
    </source>
</evidence>
<dbReference type="PATRIC" id="fig|880074.11.peg.2460"/>
<sequence>MKRQEIIKQYVESLKEDNELDYIFPILLERMGYRVLSTPRQSKGQSQYGRDVIAIKKIKGVSTLFLFELKGFGSKDITDRTLNEKDGLIESLRASKYTPYEDVSVPNLCNFPRYYVFVHNGLIDANALPTFNGFIKTEFPNGNFEEWDVSVLTTYFSEYLFDETLLADDESYRLFKKILVLLDGEGNTFKDISSLIDIQLSKIGTTKKENKRILLNMFATLRLIAHMIHFYSIECGNLLPAKYCIDTIILKTWAWILRTKKEKKTIIINYFNCLIGLQIQIYGEYINKILSVVQFPKGLFCFEPTDSEYMFYPLRCYDFLSDLVYFYFLTESFYNVSKQEHRNRIEILKNIIENNNACTMPLLDTHSITIQIVFLYMYKYAKNQEDMNSLGKYLIYTVINLIKRYEKQKMWPEMYGNRMALAKSLYVKDDDYHCESSLLLMVVFELLSYLNLPEFYSFLKQKVEESEVNLQVAYPITNGFDIEQLLFEKRLNNELAVQTNIKLPETIEYFQNNYVKKYKSIEYRSDKAGYYFLRVLAHKYYETDLFPDFLGRAYCK</sequence>
<dbReference type="AlphaFoldDB" id="W0ER98"/>
<organism evidence="1 2">
    <name type="scientific">Barnesiella viscericola DSM 18177</name>
    <dbReference type="NCBI Taxonomy" id="880074"/>
    <lineage>
        <taxon>Bacteria</taxon>
        <taxon>Pseudomonadati</taxon>
        <taxon>Bacteroidota</taxon>
        <taxon>Bacteroidia</taxon>
        <taxon>Bacteroidales</taxon>
        <taxon>Barnesiellaceae</taxon>
        <taxon>Barnesiella</taxon>
    </lineage>
</organism>
<dbReference type="RefSeq" id="WP_025279405.1">
    <property type="nucleotide sequence ID" value="NZ_CP007034.1"/>
</dbReference>
<dbReference type="KEGG" id="bvs:BARVI_11940"/>
<dbReference type="OrthoDB" id="5540856at2"/>
<dbReference type="GeneID" id="90530091"/>
<proteinExistence type="predicted"/>
<protein>
    <submittedName>
        <fullName evidence="1">Uncharacterized protein</fullName>
    </submittedName>
</protein>
<dbReference type="eggNOG" id="ENOG502Z9HF">
    <property type="taxonomic scope" value="Bacteria"/>
</dbReference>
<evidence type="ECO:0000313" key="2">
    <source>
        <dbReference type="Proteomes" id="UP000018901"/>
    </source>
</evidence>
<dbReference type="Proteomes" id="UP000018901">
    <property type="component" value="Chromosome"/>
</dbReference>
<keyword evidence="2" id="KW-1185">Reference proteome</keyword>
<dbReference type="HOGENOM" id="CLU_034836_0_0_10"/>
<gene>
    <name evidence="1" type="ORF">BARVI_11940</name>
</gene>
<dbReference type="EMBL" id="CP007034">
    <property type="protein sequence ID" value="AHF13330.1"/>
    <property type="molecule type" value="Genomic_DNA"/>
</dbReference>